<name>A0ACC0G4D6_9ERIC</name>
<proteinExistence type="predicted"/>
<organism evidence="1 2">
    <name type="scientific">Camellia lanceoleosa</name>
    <dbReference type="NCBI Taxonomy" id="1840588"/>
    <lineage>
        <taxon>Eukaryota</taxon>
        <taxon>Viridiplantae</taxon>
        <taxon>Streptophyta</taxon>
        <taxon>Embryophyta</taxon>
        <taxon>Tracheophyta</taxon>
        <taxon>Spermatophyta</taxon>
        <taxon>Magnoliopsida</taxon>
        <taxon>eudicotyledons</taxon>
        <taxon>Gunneridae</taxon>
        <taxon>Pentapetalae</taxon>
        <taxon>asterids</taxon>
        <taxon>Ericales</taxon>
        <taxon>Theaceae</taxon>
        <taxon>Camellia</taxon>
    </lineage>
</organism>
<comment type="caution">
    <text evidence="1">The sequence shown here is derived from an EMBL/GenBank/DDBJ whole genome shotgun (WGS) entry which is preliminary data.</text>
</comment>
<gene>
    <name evidence="1" type="ORF">LOK49_LG11G00279</name>
</gene>
<reference evidence="1 2" key="1">
    <citation type="journal article" date="2022" name="Plant J.">
        <title>Chromosome-level genome of Camellia lanceoleosa provides a valuable resource for understanding genome evolution and self-incompatibility.</title>
        <authorList>
            <person name="Gong W."/>
            <person name="Xiao S."/>
            <person name="Wang L."/>
            <person name="Liao Z."/>
            <person name="Chang Y."/>
            <person name="Mo W."/>
            <person name="Hu G."/>
            <person name="Li W."/>
            <person name="Zhao G."/>
            <person name="Zhu H."/>
            <person name="Hu X."/>
            <person name="Ji K."/>
            <person name="Xiang X."/>
            <person name="Song Q."/>
            <person name="Yuan D."/>
            <person name="Jin S."/>
            <person name="Zhang L."/>
        </authorList>
    </citation>
    <scope>NUCLEOTIDE SEQUENCE [LARGE SCALE GENOMIC DNA]</scope>
    <source>
        <strain evidence="1">SQ_2022a</strain>
    </source>
</reference>
<keyword evidence="2" id="KW-1185">Reference proteome</keyword>
<sequence>MCFTHIKTLLLNTTRIRSFMLTSLKRALNHWKWGEHWT</sequence>
<evidence type="ECO:0000313" key="1">
    <source>
        <dbReference type="EMBL" id="KAI7995952.1"/>
    </source>
</evidence>
<dbReference type="Proteomes" id="UP001060215">
    <property type="component" value="Chromosome 12"/>
</dbReference>
<evidence type="ECO:0000313" key="2">
    <source>
        <dbReference type="Proteomes" id="UP001060215"/>
    </source>
</evidence>
<dbReference type="EMBL" id="CM045769">
    <property type="protein sequence ID" value="KAI7995952.1"/>
    <property type="molecule type" value="Genomic_DNA"/>
</dbReference>
<accession>A0ACC0G4D6</accession>
<protein>
    <submittedName>
        <fullName evidence="1">Uncharacterized protein</fullName>
    </submittedName>
</protein>